<organism evidence="1 2">
    <name type="scientific">Lacibacter luteus</name>
    <dbReference type="NCBI Taxonomy" id="2508719"/>
    <lineage>
        <taxon>Bacteria</taxon>
        <taxon>Pseudomonadati</taxon>
        <taxon>Bacteroidota</taxon>
        <taxon>Chitinophagia</taxon>
        <taxon>Chitinophagales</taxon>
        <taxon>Chitinophagaceae</taxon>
        <taxon>Lacibacter</taxon>
    </lineage>
</organism>
<dbReference type="RefSeq" id="WP_129129040.1">
    <property type="nucleotide sequence ID" value="NZ_SDHW01000001.1"/>
</dbReference>
<reference evidence="1 2" key="1">
    <citation type="submission" date="2019-01" db="EMBL/GenBank/DDBJ databases">
        <title>Lacibacter sp. strain TTM-7.</title>
        <authorList>
            <person name="Chen W.-M."/>
        </authorList>
    </citation>
    <scope>NUCLEOTIDE SEQUENCE [LARGE SCALE GENOMIC DNA]</scope>
    <source>
        <strain evidence="1 2">TTM-7</strain>
    </source>
</reference>
<evidence type="ECO:0008006" key="3">
    <source>
        <dbReference type="Google" id="ProtNLM"/>
    </source>
</evidence>
<protein>
    <recommendedName>
        <fullName evidence="3">Pectate lyase superfamily protein domain-containing protein</fullName>
    </recommendedName>
</protein>
<evidence type="ECO:0000313" key="1">
    <source>
        <dbReference type="EMBL" id="RXK61667.1"/>
    </source>
</evidence>
<name>A0A4Q1CL06_9BACT</name>
<dbReference type="InterPro" id="IPR011050">
    <property type="entry name" value="Pectin_lyase_fold/virulence"/>
</dbReference>
<accession>A0A4Q1CL06</accession>
<gene>
    <name evidence="1" type="ORF">ESA94_01225</name>
</gene>
<dbReference type="AlphaFoldDB" id="A0A4Q1CL06"/>
<sequence length="504" mass="56205">MSRISFQKTIFILSAIVVLSFQSHTDKWVSKFIKLNKNGSLEYIPDEKGNIIPDFSRVGYYSGDKNIPEIPVVKTISATGSDNDETVIQQAIDEVAKLPLKKDGFRGAILLKKGSYIIPNSIRIKASGIVLRGEGDDTKLLSTSKKQVAVVDVSGDGTITEVKGSRTKIINEYVPTGSFTFSVSSTKSFSVGDKIIVLRPGTNQWIKDLKMDQIEDRGGTRQWQPKEYDLEFERVITKIEGNKISIDNPIVMPMEQKYGGAEIYKYSFANRINHVGIEHLSFESSFETDTSENHAWDAIKMNKIENSWVRNVTAKHFGFSCVNLGALAKSISVLNSKCFDHKSVITGSRRYSFSNNGQLNLFMNCQTSDGRHDYVTGARTNGPNVFYNCTSTKTHADIGPHHRWSTGTLYDNIVTDGEINIQDRGNWGSGHGWVGVTQVVWNCTVKRAAVQNPWVSGNNYCIGLKGEKYDGRLKGRPDALWEGQNKDGLQPTSLYMAQLNARKK</sequence>
<dbReference type="OrthoDB" id="5488826at2"/>
<keyword evidence="2" id="KW-1185">Reference proteome</keyword>
<dbReference type="Proteomes" id="UP000290204">
    <property type="component" value="Unassembled WGS sequence"/>
</dbReference>
<dbReference type="SUPFAM" id="SSF51126">
    <property type="entry name" value="Pectin lyase-like"/>
    <property type="match status" value="1"/>
</dbReference>
<dbReference type="EMBL" id="SDHW01000001">
    <property type="protein sequence ID" value="RXK61667.1"/>
    <property type="molecule type" value="Genomic_DNA"/>
</dbReference>
<dbReference type="InterPro" id="IPR012334">
    <property type="entry name" value="Pectin_lyas_fold"/>
</dbReference>
<proteinExistence type="predicted"/>
<comment type="caution">
    <text evidence="1">The sequence shown here is derived from an EMBL/GenBank/DDBJ whole genome shotgun (WGS) entry which is preliminary data.</text>
</comment>
<evidence type="ECO:0000313" key="2">
    <source>
        <dbReference type="Proteomes" id="UP000290204"/>
    </source>
</evidence>
<dbReference type="Gene3D" id="2.160.20.10">
    <property type="entry name" value="Single-stranded right-handed beta-helix, Pectin lyase-like"/>
    <property type="match status" value="1"/>
</dbReference>